<dbReference type="Proteomes" id="UP000677228">
    <property type="component" value="Unassembled WGS sequence"/>
</dbReference>
<dbReference type="EMBL" id="CAJNOK010012890">
    <property type="protein sequence ID" value="CAF1173571.1"/>
    <property type="molecule type" value="Genomic_DNA"/>
</dbReference>
<gene>
    <name evidence="1" type="ORF">OVA965_LOCUS22697</name>
    <name evidence="3" type="ORF">SRO942_LOCUS44103</name>
    <name evidence="2" type="ORF">TMI583_LOCUS23411</name>
</gene>
<organism evidence="3 4">
    <name type="scientific">Didymodactylos carnosus</name>
    <dbReference type="NCBI Taxonomy" id="1234261"/>
    <lineage>
        <taxon>Eukaryota</taxon>
        <taxon>Metazoa</taxon>
        <taxon>Spiralia</taxon>
        <taxon>Gnathifera</taxon>
        <taxon>Rotifera</taxon>
        <taxon>Eurotatoria</taxon>
        <taxon>Bdelloidea</taxon>
        <taxon>Philodinida</taxon>
        <taxon>Philodinidae</taxon>
        <taxon>Didymodactylos</taxon>
    </lineage>
</organism>
<proteinExistence type="predicted"/>
<comment type="caution">
    <text evidence="3">The sequence shown here is derived from an EMBL/GenBank/DDBJ whole genome shotgun (WGS) entry which is preliminary data.</text>
</comment>
<evidence type="ECO:0000313" key="3">
    <source>
        <dbReference type="EMBL" id="CAF4486534.1"/>
    </source>
</evidence>
<dbReference type="AlphaFoldDB" id="A0A8S2XA79"/>
<evidence type="ECO:0000313" key="4">
    <source>
        <dbReference type="Proteomes" id="UP000681722"/>
    </source>
</evidence>
<sequence>MSVLYPDHDVDEGFVVTSKSPLYIVLLLYYSPMARRINETILDEEFAAILDERQSEPPILVGDMTDVFTKIYMNLVTQ</sequence>
<dbReference type="EMBL" id="CAJOBA010034414">
    <property type="protein sequence ID" value="CAF3984817.1"/>
    <property type="molecule type" value="Genomic_DNA"/>
</dbReference>
<evidence type="ECO:0000313" key="1">
    <source>
        <dbReference type="EMBL" id="CAF1173571.1"/>
    </source>
</evidence>
<accession>A0A8S2XA79</accession>
<evidence type="ECO:0000313" key="2">
    <source>
        <dbReference type="EMBL" id="CAF3984817.1"/>
    </source>
</evidence>
<reference evidence="3" key="1">
    <citation type="submission" date="2021-02" db="EMBL/GenBank/DDBJ databases">
        <authorList>
            <person name="Nowell W R."/>
        </authorList>
    </citation>
    <scope>NUCLEOTIDE SEQUENCE</scope>
</reference>
<protein>
    <submittedName>
        <fullName evidence="3">Uncharacterized protein</fullName>
    </submittedName>
</protein>
<dbReference type="Proteomes" id="UP000682733">
    <property type="component" value="Unassembled WGS sequence"/>
</dbReference>
<dbReference type="EMBL" id="CAJOBC010103528">
    <property type="protein sequence ID" value="CAF4486534.1"/>
    <property type="molecule type" value="Genomic_DNA"/>
</dbReference>
<name>A0A8S2XA79_9BILA</name>
<dbReference type="Proteomes" id="UP000681722">
    <property type="component" value="Unassembled WGS sequence"/>
</dbReference>